<dbReference type="EMBL" id="KN665270">
    <property type="protein sequence ID" value="KHN09363.1"/>
    <property type="molecule type" value="Genomic_DNA"/>
</dbReference>
<organism evidence="1">
    <name type="scientific">Glycine soja</name>
    <name type="common">Wild soybean</name>
    <dbReference type="NCBI Taxonomy" id="3848"/>
    <lineage>
        <taxon>Eukaryota</taxon>
        <taxon>Viridiplantae</taxon>
        <taxon>Streptophyta</taxon>
        <taxon>Embryophyta</taxon>
        <taxon>Tracheophyta</taxon>
        <taxon>Spermatophyta</taxon>
        <taxon>Magnoliopsida</taxon>
        <taxon>eudicotyledons</taxon>
        <taxon>Gunneridae</taxon>
        <taxon>Pentapetalae</taxon>
        <taxon>rosids</taxon>
        <taxon>fabids</taxon>
        <taxon>Fabales</taxon>
        <taxon>Fabaceae</taxon>
        <taxon>Papilionoideae</taxon>
        <taxon>50 kb inversion clade</taxon>
        <taxon>NPAAA clade</taxon>
        <taxon>indigoferoid/millettioid clade</taxon>
        <taxon>Phaseoleae</taxon>
        <taxon>Glycine</taxon>
        <taxon>Glycine subgen. Soja</taxon>
    </lineage>
</organism>
<dbReference type="AlphaFoldDB" id="A0A0B2PNZ0"/>
<evidence type="ECO:0000313" key="1">
    <source>
        <dbReference type="EMBL" id="KHN09363.1"/>
    </source>
</evidence>
<accession>A0A0B2PNZ0</accession>
<gene>
    <name evidence="1" type="ORF">glysoja_040577</name>
</gene>
<name>A0A0B2PNZ0_GLYSO</name>
<sequence>MDLNRLISETLKGKVNCYISDRGLTFISQEPEDDNIAKCNAGCLTVNVPNSSSSSELDESMPDRLGILPQCKQHKKQLLDFILTSIFTITVEFTFKSHY</sequence>
<protein>
    <submittedName>
        <fullName evidence="1">Uncharacterized protein</fullName>
    </submittedName>
</protein>
<reference evidence="1" key="1">
    <citation type="submission" date="2014-07" db="EMBL/GenBank/DDBJ databases">
        <title>Identification of a novel salt tolerance gene in wild soybean by whole-genome sequencing.</title>
        <authorList>
            <person name="Lam H.-M."/>
            <person name="Qi X."/>
            <person name="Li M.-W."/>
            <person name="Liu X."/>
            <person name="Xie M."/>
            <person name="Ni M."/>
            <person name="Xu X."/>
        </authorList>
    </citation>
    <scope>NUCLEOTIDE SEQUENCE [LARGE SCALE GENOMIC DNA]</scope>
    <source>
        <tissue evidence="1">Root</tissue>
    </source>
</reference>
<dbReference type="Proteomes" id="UP000053555">
    <property type="component" value="Unassembled WGS sequence"/>
</dbReference>
<proteinExistence type="predicted"/>